<evidence type="ECO:0000256" key="8">
    <source>
        <dbReference type="ARBA" id="ARBA00023166"/>
    </source>
</evidence>
<evidence type="ECO:0000256" key="1">
    <source>
        <dbReference type="ARBA" id="ARBA00001974"/>
    </source>
</evidence>
<comment type="similarity">
    <text evidence="2">Belongs to the GMC oxidoreductase family.</text>
</comment>
<feature type="domain" description="Glucose-methanol-choline oxidoreductase C-terminal" evidence="18">
    <location>
        <begin position="466"/>
        <end position="520"/>
    </location>
</feature>
<dbReference type="PANTHER" id="PTHR47470:SF1">
    <property type="entry name" value="FAD-DEPENDENT OXIDOREDUCTASE 2 FAD BINDING DOMAIN-CONTAINING PROTEIN"/>
    <property type="match status" value="1"/>
</dbReference>
<keyword evidence="7" id="KW-0443">Lipid metabolism</keyword>
<dbReference type="InterPro" id="IPR003953">
    <property type="entry name" value="FAD-dep_OxRdtase_2_FAD-bd"/>
</dbReference>
<evidence type="ECO:0000256" key="4">
    <source>
        <dbReference type="ARBA" id="ARBA00022630"/>
    </source>
</evidence>
<evidence type="ECO:0000256" key="10">
    <source>
        <dbReference type="ARBA" id="ARBA00023235"/>
    </source>
</evidence>
<dbReference type="EMBL" id="BSEL01000014">
    <property type="protein sequence ID" value="GLJ70717.1"/>
    <property type="molecule type" value="Genomic_DNA"/>
</dbReference>
<evidence type="ECO:0000256" key="12">
    <source>
        <dbReference type="ARBA" id="ARBA00049645"/>
    </source>
</evidence>
<evidence type="ECO:0000256" key="11">
    <source>
        <dbReference type="ARBA" id="ARBA00038856"/>
    </source>
</evidence>
<evidence type="ECO:0000256" key="7">
    <source>
        <dbReference type="ARBA" id="ARBA00023098"/>
    </source>
</evidence>
<dbReference type="Pfam" id="PF00890">
    <property type="entry name" value="FAD_binding_2"/>
    <property type="match status" value="1"/>
</dbReference>
<dbReference type="SUPFAM" id="SSF51905">
    <property type="entry name" value="FAD/NAD(P)-binding domain"/>
    <property type="match status" value="1"/>
</dbReference>
<accession>A0ABQ5T2L2</accession>
<dbReference type="EC" id="5.3.3.1" evidence="11"/>
<evidence type="ECO:0000256" key="15">
    <source>
        <dbReference type="ARBA" id="ARBA00049778"/>
    </source>
</evidence>
<keyword evidence="4" id="KW-0285">Flavoprotein</keyword>
<dbReference type="InterPro" id="IPR036188">
    <property type="entry name" value="FAD/NAD-bd_sf"/>
</dbReference>
<dbReference type="InterPro" id="IPR007867">
    <property type="entry name" value="GMC_OxRtase_C"/>
</dbReference>
<name>A0ABQ5T2L2_9ACTN</name>
<evidence type="ECO:0000256" key="6">
    <source>
        <dbReference type="ARBA" id="ARBA00023002"/>
    </source>
</evidence>
<dbReference type="InterPro" id="IPR052542">
    <property type="entry name" value="Cholesterol_Oxidase"/>
</dbReference>
<evidence type="ECO:0000256" key="9">
    <source>
        <dbReference type="ARBA" id="ARBA00023221"/>
    </source>
</evidence>
<dbReference type="Pfam" id="PF05199">
    <property type="entry name" value="GMC_oxred_C"/>
    <property type="match status" value="1"/>
</dbReference>
<reference evidence="19" key="1">
    <citation type="journal article" date="2014" name="Int. J. Syst. Evol. Microbiol.">
        <title>Complete genome of a new Firmicutes species belonging to the dominant human colonic microbiota ('Ruminococcus bicirculans') reveals two chromosomes and a selective capacity to utilize plant glucans.</title>
        <authorList>
            <consortium name="NISC Comparative Sequencing Program"/>
            <person name="Wegmann U."/>
            <person name="Louis P."/>
            <person name="Goesmann A."/>
            <person name="Henrissat B."/>
            <person name="Duncan S.H."/>
            <person name="Flint H.J."/>
        </authorList>
    </citation>
    <scope>NUCLEOTIDE SEQUENCE</scope>
    <source>
        <strain evidence="19">VKM Ac-1246</strain>
    </source>
</reference>
<gene>
    <name evidence="19" type="ORF">GCM10017579_47530</name>
</gene>
<sequence length="572" mass="62522">MSENHYDVLVIGSGFGGSVSALRLTEKGYSVGVIEAGRRFEDDELPNNSFDLRKYLWAPAIGCYGIQRIDLIKDAVIMAGAGVGGGSLVYANTLYEPLDPFYEDPAWSHITDWKEELAPYYEQAKRMLGVNLYPKLTPADEVMQKVAAESGRGETFHKAPVGVFFGGPGQAPGEEVEDPFFGGEGPKRRTCTDCGECMTGCRHNAKNTLVKNYLYLAEKNGAEVHPLTTVTRVYPAKNGNGYVVETRSTKARLGLGRTTRFTADQVIFSAASLGTQKLLHKLKRTGDLPQVSSRLGELTRTNSEAILGAIAPDRTIDYSEGVAITSSWHPDEHTHIEPVRYGHGSNAIAAMQTVLTEGGPRRIRRWLKEMWSQRKSLRMFYDFKHWSERTVIALVMQAIDNSITTFPKRTLFGWRMSSRQGHGKPNPTWLPAGHDAVRKMAGVMSSGDKEGYAGGTIGEPFNKPMTAHFIGGCTIGESPETGVIDPYQRLYGYDGLHVVDGSAISANLGVNPSLTITAQAERAMAFWPNKNQPDPRPAMGESYARIQPVAPANPAVPATARAALQLPIVDVS</sequence>
<feature type="domain" description="FAD-dependent oxidoreductase 2 FAD-binding" evidence="17">
    <location>
        <begin position="7"/>
        <end position="39"/>
    </location>
</feature>
<reference evidence="19" key="2">
    <citation type="submission" date="2023-01" db="EMBL/GenBank/DDBJ databases">
        <authorList>
            <person name="Sun Q."/>
            <person name="Evtushenko L."/>
        </authorList>
    </citation>
    <scope>NUCLEOTIDE SEQUENCE</scope>
    <source>
        <strain evidence="19">VKM Ac-1246</strain>
    </source>
</reference>
<proteinExistence type="inferred from homology"/>
<protein>
    <recommendedName>
        <fullName evidence="14">Cholesterol oxidase</fullName>
        <ecNumber evidence="13">1.1.3.6</ecNumber>
        <ecNumber evidence="11">5.3.3.1</ecNumber>
    </recommendedName>
    <alternativeName>
        <fullName evidence="15">Cholesterol isomerase</fullName>
    </alternativeName>
</protein>
<dbReference type="PANTHER" id="PTHR47470">
    <property type="entry name" value="CHOLESTEROL OXIDASE"/>
    <property type="match status" value="1"/>
</dbReference>
<evidence type="ECO:0000259" key="18">
    <source>
        <dbReference type="Pfam" id="PF05199"/>
    </source>
</evidence>
<dbReference type="RefSeq" id="WP_189120613.1">
    <property type="nucleotide sequence ID" value="NZ_BMRK01000026.1"/>
</dbReference>
<keyword evidence="6" id="KW-0560">Oxidoreductase</keyword>
<keyword evidence="20" id="KW-1185">Reference proteome</keyword>
<dbReference type="Gene3D" id="3.50.50.60">
    <property type="entry name" value="FAD/NAD(P)-binding domain"/>
    <property type="match status" value="3"/>
</dbReference>
<evidence type="ECO:0000313" key="19">
    <source>
        <dbReference type="EMBL" id="GLJ70717.1"/>
    </source>
</evidence>
<keyword evidence="9" id="KW-0753">Steroid metabolism</keyword>
<keyword evidence="3" id="KW-0153">Cholesterol metabolism</keyword>
<evidence type="ECO:0000259" key="17">
    <source>
        <dbReference type="Pfam" id="PF00890"/>
    </source>
</evidence>
<organism evidence="19 20">
    <name type="scientific">Nocardioides luteus</name>
    <dbReference type="NCBI Taxonomy" id="1844"/>
    <lineage>
        <taxon>Bacteria</taxon>
        <taxon>Bacillati</taxon>
        <taxon>Actinomycetota</taxon>
        <taxon>Actinomycetes</taxon>
        <taxon>Propionibacteriales</taxon>
        <taxon>Nocardioidaceae</taxon>
        <taxon>Nocardioides</taxon>
    </lineage>
</organism>
<comment type="cofactor">
    <cofactor evidence="1">
        <name>FAD</name>
        <dbReference type="ChEBI" id="CHEBI:57692"/>
    </cofactor>
</comment>
<evidence type="ECO:0000256" key="14">
    <source>
        <dbReference type="ARBA" id="ARBA00049744"/>
    </source>
</evidence>
<keyword evidence="5" id="KW-0274">FAD</keyword>
<evidence type="ECO:0000259" key="16">
    <source>
        <dbReference type="Pfam" id="PF00732"/>
    </source>
</evidence>
<evidence type="ECO:0000313" key="20">
    <source>
        <dbReference type="Proteomes" id="UP001142292"/>
    </source>
</evidence>
<dbReference type="EC" id="1.1.3.6" evidence="13"/>
<comment type="caution">
    <text evidence="19">The sequence shown here is derived from an EMBL/GenBank/DDBJ whole genome shotgun (WGS) entry which is preliminary data.</text>
</comment>
<evidence type="ECO:0000256" key="2">
    <source>
        <dbReference type="ARBA" id="ARBA00010790"/>
    </source>
</evidence>
<dbReference type="Proteomes" id="UP001142292">
    <property type="component" value="Unassembled WGS sequence"/>
</dbReference>
<feature type="domain" description="Glucose-methanol-choline oxidoreductase N-terminal" evidence="16">
    <location>
        <begin position="190"/>
        <end position="280"/>
    </location>
</feature>
<dbReference type="InterPro" id="IPR000172">
    <property type="entry name" value="GMC_OxRdtase_N"/>
</dbReference>
<comment type="pathway">
    <text evidence="12">Steroid metabolism; cholesterol degradation.</text>
</comment>
<evidence type="ECO:0000256" key="13">
    <source>
        <dbReference type="ARBA" id="ARBA00049723"/>
    </source>
</evidence>
<evidence type="ECO:0000256" key="5">
    <source>
        <dbReference type="ARBA" id="ARBA00022827"/>
    </source>
</evidence>
<dbReference type="Pfam" id="PF00732">
    <property type="entry name" value="GMC_oxred_N"/>
    <property type="match status" value="1"/>
</dbReference>
<keyword evidence="10" id="KW-0413">Isomerase</keyword>
<keyword evidence="8" id="KW-1207">Sterol metabolism</keyword>
<evidence type="ECO:0000256" key="3">
    <source>
        <dbReference type="ARBA" id="ARBA00022548"/>
    </source>
</evidence>